<evidence type="ECO:0000313" key="5">
    <source>
        <dbReference type="Proteomes" id="UP000242180"/>
    </source>
</evidence>
<dbReference type="InterPro" id="IPR041792">
    <property type="entry name" value="MPP_PAP"/>
</dbReference>
<evidence type="ECO:0000256" key="2">
    <source>
        <dbReference type="SAM" id="MobiDB-lite"/>
    </source>
</evidence>
<dbReference type="SUPFAM" id="SSF56300">
    <property type="entry name" value="Metallo-dependent phosphatases"/>
    <property type="match status" value="1"/>
</dbReference>
<dbReference type="Proteomes" id="UP000242180">
    <property type="component" value="Unassembled WGS sequence"/>
</dbReference>
<feature type="region of interest" description="Disordered" evidence="2">
    <location>
        <begin position="76"/>
        <end position="104"/>
    </location>
</feature>
<evidence type="ECO:0000256" key="1">
    <source>
        <dbReference type="ARBA" id="ARBA00023180"/>
    </source>
</evidence>
<accession>A0A1X2H594</accession>
<keyword evidence="5" id="KW-1185">Reference proteome</keyword>
<dbReference type="Pfam" id="PF00149">
    <property type="entry name" value="Metallophos"/>
    <property type="match status" value="1"/>
</dbReference>
<dbReference type="PANTHER" id="PTHR45867:SF3">
    <property type="entry name" value="ACID PHOSPHATASE TYPE 7"/>
    <property type="match status" value="1"/>
</dbReference>
<feature type="compositionally biased region" description="Acidic residues" evidence="2">
    <location>
        <begin position="92"/>
        <end position="102"/>
    </location>
</feature>
<dbReference type="Gene3D" id="2.60.40.380">
    <property type="entry name" value="Purple acid phosphatase-like, N-terminal"/>
    <property type="match status" value="1"/>
</dbReference>
<dbReference type="InParanoid" id="A0A1X2H594"/>
<sequence>MLTDGKAFRIQFSTAAPLKRAVFQYWSVEDEATIQSTHDPEQSWAFDNGGPNKRMTHMHIFRTFTDLQENTRYHYRIGTSGENTEQKRNENDGEDDGSDDDEHIEHWSPVYDFHTPVVDPHPFKFILAADLGIMNAVSLKEITREAHSQEYDFWAYPGDFAYNMEDMDGAKGDQFLNLVQDAFARIPVLPAPGNHDGAFTFSHFLNRFRAVSYKESGAPSPSMYSFDYKSIHFVSITTEPLYETSPEDFGQVIAWLRKDLSRAHANRAERPWNVVQGHRPLYCTSIEPGTCGEETEKLRSAGLEQVLLDFKVDVYLCGHRHNYERTYPVANGNVTSTSYTSPPSYFQVLAGNAGNFERPDGFEGNATQPLAIAPWSAKRYAGYGLTTVSVSHDSMSFTHWQIEANGQRGPPVDEFVVTKRMSDVSA</sequence>
<dbReference type="InterPro" id="IPR029052">
    <property type="entry name" value="Metallo-depent_PP-like"/>
</dbReference>
<dbReference type="InterPro" id="IPR004843">
    <property type="entry name" value="Calcineurin-like_PHP"/>
</dbReference>
<name>A0A1X2H594_SYNRA</name>
<dbReference type="EMBL" id="MCGN01000009">
    <property type="protein sequence ID" value="ORY93584.1"/>
    <property type="molecule type" value="Genomic_DNA"/>
</dbReference>
<evidence type="ECO:0000259" key="3">
    <source>
        <dbReference type="Pfam" id="PF00149"/>
    </source>
</evidence>
<keyword evidence="1" id="KW-0325">Glycoprotein</keyword>
<protein>
    <submittedName>
        <fullName evidence="4">Metallo-dependent phosphatase-like protein</fullName>
    </submittedName>
</protein>
<dbReference type="AlphaFoldDB" id="A0A1X2H594"/>
<evidence type="ECO:0000313" key="4">
    <source>
        <dbReference type="EMBL" id="ORY93584.1"/>
    </source>
</evidence>
<dbReference type="GO" id="GO:0016787">
    <property type="term" value="F:hydrolase activity"/>
    <property type="evidence" value="ECO:0007669"/>
    <property type="project" value="InterPro"/>
</dbReference>
<dbReference type="PANTHER" id="PTHR45867">
    <property type="entry name" value="PURPLE ACID PHOSPHATASE"/>
    <property type="match status" value="1"/>
</dbReference>
<feature type="domain" description="Calcineurin-like phosphoesterase" evidence="3">
    <location>
        <begin position="124"/>
        <end position="323"/>
    </location>
</feature>
<gene>
    <name evidence="4" type="ORF">BCR43DRAFT_566113</name>
</gene>
<reference evidence="4 5" key="1">
    <citation type="submission" date="2016-07" db="EMBL/GenBank/DDBJ databases">
        <title>Pervasive Adenine N6-methylation of Active Genes in Fungi.</title>
        <authorList>
            <consortium name="DOE Joint Genome Institute"/>
            <person name="Mondo S.J."/>
            <person name="Dannebaum R.O."/>
            <person name="Kuo R.C."/>
            <person name="Labutti K."/>
            <person name="Haridas S."/>
            <person name="Kuo A."/>
            <person name="Salamov A."/>
            <person name="Ahrendt S.R."/>
            <person name="Lipzen A."/>
            <person name="Sullivan W."/>
            <person name="Andreopoulos W.B."/>
            <person name="Clum A."/>
            <person name="Lindquist E."/>
            <person name="Daum C."/>
            <person name="Ramamoorthy G.K."/>
            <person name="Gryganskyi A."/>
            <person name="Culley D."/>
            <person name="Magnuson J.K."/>
            <person name="James T.Y."/>
            <person name="O'Malley M.A."/>
            <person name="Stajich J.E."/>
            <person name="Spatafora J.W."/>
            <person name="Visel A."/>
            <person name="Grigoriev I.V."/>
        </authorList>
    </citation>
    <scope>NUCLEOTIDE SEQUENCE [LARGE SCALE GENOMIC DNA]</scope>
    <source>
        <strain evidence="4 5">NRRL 2496</strain>
    </source>
</reference>
<comment type="caution">
    <text evidence="4">The sequence shown here is derived from an EMBL/GenBank/DDBJ whole genome shotgun (WGS) entry which is preliminary data.</text>
</comment>
<dbReference type="CDD" id="cd00839">
    <property type="entry name" value="MPP_PAPs"/>
    <property type="match status" value="1"/>
</dbReference>
<organism evidence="4 5">
    <name type="scientific">Syncephalastrum racemosum</name>
    <name type="common">Filamentous fungus</name>
    <dbReference type="NCBI Taxonomy" id="13706"/>
    <lineage>
        <taxon>Eukaryota</taxon>
        <taxon>Fungi</taxon>
        <taxon>Fungi incertae sedis</taxon>
        <taxon>Mucoromycota</taxon>
        <taxon>Mucoromycotina</taxon>
        <taxon>Mucoromycetes</taxon>
        <taxon>Mucorales</taxon>
        <taxon>Syncephalastraceae</taxon>
        <taxon>Syncephalastrum</taxon>
    </lineage>
</organism>
<proteinExistence type="predicted"/>
<dbReference type="Gene3D" id="3.60.21.10">
    <property type="match status" value="1"/>
</dbReference>
<dbReference type="OrthoDB" id="45007at2759"/>
<dbReference type="STRING" id="13706.A0A1X2H594"/>